<evidence type="ECO:0000313" key="1">
    <source>
        <dbReference type="Proteomes" id="UP000095286"/>
    </source>
</evidence>
<name>A0AC35TQ49_9BILA</name>
<organism evidence="1 2">
    <name type="scientific">Rhabditophanes sp. KR3021</name>
    <dbReference type="NCBI Taxonomy" id="114890"/>
    <lineage>
        <taxon>Eukaryota</taxon>
        <taxon>Metazoa</taxon>
        <taxon>Ecdysozoa</taxon>
        <taxon>Nematoda</taxon>
        <taxon>Chromadorea</taxon>
        <taxon>Rhabditida</taxon>
        <taxon>Tylenchina</taxon>
        <taxon>Panagrolaimomorpha</taxon>
        <taxon>Strongyloidoidea</taxon>
        <taxon>Alloionematidae</taxon>
        <taxon>Rhabditophanes</taxon>
    </lineage>
</organism>
<accession>A0AC35TQ49</accession>
<dbReference type="Proteomes" id="UP000095286">
    <property type="component" value="Unplaced"/>
</dbReference>
<protein>
    <submittedName>
        <fullName evidence="2">Galactosylgalactosylxylosylprotein 3-beta-glucuronosyltransferase</fullName>
    </submittedName>
</protein>
<evidence type="ECO:0000313" key="2">
    <source>
        <dbReference type="WBParaSite" id="RSKR_0000290900.1"/>
    </source>
</evidence>
<reference evidence="2" key="1">
    <citation type="submission" date="2016-11" db="UniProtKB">
        <authorList>
            <consortium name="WormBaseParasite"/>
        </authorList>
    </citation>
    <scope>IDENTIFICATION</scope>
    <source>
        <strain evidence="2">KR3021</strain>
    </source>
</reference>
<sequence length="234" mass="27008">MADMISLANTLSHVEALHWLIIEDQDQISDSLDIFLEDTNIEYTYLGHKTPDGYPKKGWYQRDMAVKYIYLNHKALTKGYANTVIYFADDDNTYDIRLFNKYIRKVKKIGVWCCGFLAGHATRAPIVNEKNKVVGFTNGREMIHNFQIDMAMFAISIDAIMTHPHFEVGKTCDDNRNGPEKCMLRNFNFTMNDFEPFGKLSKKKGPMEVLVYHVRTKKPNVVGSAMIEDYDIEI</sequence>
<proteinExistence type="predicted"/>
<dbReference type="WBParaSite" id="RSKR_0000290900.1">
    <property type="protein sequence ID" value="RSKR_0000290900.1"/>
    <property type="gene ID" value="RSKR_0000290900"/>
</dbReference>